<evidence type="ECO:0000259" key="1">
    <source>
        <dbReference type="Pfam" id="PF01636"/>
    </source>
</evidence>
<dbReference type="InterPro" id="IPR002575">
    <property type="entry name" value="Aminoglycoside_PTrfase"/>
</dbReference>
<dbReference type="AlphaFoldDB" id="A0AAV9G5B2"/>
<keyword evidence="3" id="KW-1185">Reference proteome</keyword>
<dbReference type="Gene3D" id="3.90.1200.10">
    <property type="match status" value="1"/>
</dbReference>
<sequence length="424" mass="46480">MATTSDSVIADLVAAAEGILGRFGLKAIEEPIRLAFPWYNNFIFKINLAQPAFPTAFPPQPGTVPPPASGVTTIVLRFSNPDARGVNNANRVQNIIASQQLVCEALLASALPAVVPAVYAWAPPRPEIDGAAGLGWILDEFRPGEDLHEVFSGLSLDDKKSVVSQVANIFACVQGAKLPSGVTKFGALTFDEYGNIVDGQMPILPGGPWDTYADVWRINLLTELKNSGQEDTVMEGWRPNGVRDRIEEFLAAAGVERILQDVDTSLRVLVHGDFSTQNMLFDKESNRITALLDFDFACVTHPCHEFFSGMHDELGGGVPAENELLQRALLSGVFEPLSSNLPQEKMEAWELAKTWDNALVSKGLIRPSQITGMEGLQDLSDLASLLCPRMLSHPMFLKRTPKEVQETKRAETEVKILKMLEKWT</sequence>
<organism evidence="2 3">
    <name type="scientific">Podospora aff. communis PSN243</name>
    <dbReference type="NCBI Taxonomy" id="3040156"/>
    <lineage>
        <taxon>Eukaryota</taxon>
        <taxon>Fungi</taxon>
        <taxon>Dikarya</taxon>
        <taxon>Ascomycota</taxon>
        <taxon>Pezizomycotina</taxon>
        <taxon>Sordariomycetes</taxon>
        <taxon>Sordariomycetidae</taxon>
        <taxon>Sordariales</taxon>
        <taxon>Podosporaceae</taxon>
        <taxon>Podospora</taxon>
    </lineage>
</organism>
<accession>A0AAV9G5B2</accession>
<name>A0AAV9G5B2_9PEZI</name>
<comment type="caution">
    <text evidence="2">The sequence shown here is derived from an EMBL/GenBank/DDBJ whole genome shotgun (WGS) entry which is preliminary data.</text>
</comment>
<proteinExistence type="predicted"/>
<reference evidence="2" key="2">
    <citation type="submission" date="2023-05" db="EMBL/GenBank/DDBJ databases">
        <authorList>
            <consortium name="Lawrence Berkeley National Laboratory"/>
            <person name="Steindorff A."/>
            <person name="Hensen N."/>
            <person name="Bonometti L."/>
            <person name="Westerberg I."/>
            <person name="Brannstrom I.O."/>
            <person name="Guillou S."/>
            <person name="Cros-Aarteil S."/>
            <person name="Calhoun S."/>
            <person name="Haridas S."/>
            <person name="Kuo A."/>
            <person name="Mondo S."/>
            <person name="Pangilinan J."/>
            <person name="Riley R."/>
            <person name="Labutti K."/>
            <person name="Andreopoulos B."/>
            <person name="Lipzen A."/>
            <person name="Chen C."/>
            <person name="Yanf M."/>
            <person name="Daum C."/>
            <person name="Ng V."/>
            <person name="Clum A."/>
            <person name="Ohm R."/>
            <person name="Martin F."/>
            <person name="Silar P."/>
            <person name="Natvig D."/>
            <person name="Lalanne C."/>
            <person name="Gautier V."/>
            <person name="Ament-Velasquez S.L."/>
            <person name="Kruys A."/>
            <person name="Hutchinson M.I."/>
            <person name="Powell A.J."/>
            <person name="Barry K."/>
            <person name="Miller A.N."/>
            <person name="Grigoriev I.V."/>
            <person name="Debuchy R."/>
            <person name="Gladieux P."/>
            <person name="Thoren M.H."/>
            <person name="Johannesson H."/>
        </authorList>
    </citation>
    <scope>NUCLEOTIDE SEQUENCE</scope>
    <source>
        <strain evidence="2">PSN243</strain>
    </source>
</reference>
<reference evidence="2" key="1">
    <citation type="journal article" date="2023" name="Mol. Phylogenet. Evol.">
        <title>Genome-scale phylogeny and comparative genomics of the fungal order Sordariales.</title>
        <authorList>
            <person name="Hensen N."/>
            <person name="Bonometti L."/>
            <person name="Westerberg I."/>
            <person name="Brannstrom I.O."/>
            <person name="Guillou S."/>
            <person name="Cros-Aarteil S."/>
            <person name="Calhoun S."/>
            <person name="Haridas S."/>
            <person name="Kuo A."/>
            <person name="Mondo S."/>
            <person name="Pangilinan J."/>
            <person name="Riley R."/>
            <person name="LaButti K."/>
            <person name="Andreopoulos B."/>
            <person name="Lipzen A."/>
            <person name="Chen C."/>
            <person name="Yan M."/>
            <person name="Daum C."/>
            <person name="Ng V."/>
            <person name="Clum A."/>
            <person name="Steindorff A."/>
            <person name="Ohm R.A."/>
            <person name="Martin F."/>
            <person name="Silar P."/>
            <person name="Natvig D.O."/>
            <person name="Lalanne C."/>
            <person name="Gautier V."/>
            <person name="Ament-Velasquez S.L."/>
            <person name="Kruys A."/>
            <person name="Hutchinson M.I."/>
            <person name="Powell A.J."/>
            <person name="Barry K."/>
            <person name="Miller A.N."/>
            <person name="Grigoriev I.V."/>
            <person name="Debuchy R."/>
            <person name="Gladieux P."/>
            <person name="Hiltunen Thoren M."/>
            <person name="Johannesson H."/>
        </authorList>
    </citation>
    <scope>NUCLEOTIDE SEQUENCE</scope>
    <source>
        <strain evidence="2">PSN243</strain>
    </source>
</reference>
<dbReference type="SUPFAM" id="SSF56112">
    <property type="entry name" value="Protein kinase-like (PK-like)"/>
    <property type="match status" value="1"/>
</dbReference>
<dbReference type="PANTHER" id="PTHR21310">
    <property type="entry name" value="AMINOGLYCOSIDE PHOSPHOTRANSFERASE-RELATED-RELATED"/>
    <property type="match status" value="1"/>
</dbReference>
<gene>
    <name evidence="2" type="ORF">QBC34DRAFT_386492</name>
</gene>
<dbReference type="PANTHER" id="PTHR21310:SF15">
    <property type="entry name" value="AMINOGLYCOSIDE PHOSPHOTRANSFERASE DOMAIN-CONTAINING PROTEIN"/>
    <property type="match status" value="1"/>
</dbReference>
<dbReference type="Proteomes" id="UP001321760">
    <property type="component" value="Unassembled WGS sequence"/>
</dbReference>
<dbReference type="InterPro" id="IPR051678">
    <property type="entry name" value="AGP_Transferase"/>
</dbReference>
<feature type="domain" description="Aminoglycoside phosphotransferase" evidence="1">
    <location>
        <begin position="74"/>
        <end position="310"/>
    </location>
</feature>
<protein>
    <submittedName>
        <fullName evidence="2">Aminoglycoside phosphotransferase</fullName>
    </submittedName>
</protein>
<dbReference type="EMBL" id="MU865997">
    <property type="protein sequence ID" value="KAK4443222.1"/>
    <property type="molecule type" value="Genomic_DNA"/>
</dbReference>
<dbReference type="Pfam" id="PF01636">
    <property type="entry name" value="APH"/>
    <property type="match status" value="1"/>
</dbReference>
<evidence type="ECO:0000313" key="3">
    <source>
        <dbReference type="Proteomes" id="UP001321760"/>
    </source>
</evidence>
<dbReference type="InterPro" id="IPR011009">
    <property type="entry name" value="Kinase-like_dom_sf"/>
</dbReference>
<evidence type="ECO:0000313" key="2">
    <source>
        <dbReference type="EMBL" id="KAK4443222.1"/>
    </source>
</evidence>